<organism evidence="2 3">
    <name type="scientific">Haematococcus lacustris</name>
    <name type="common">Green alga</name>
    <name type="synonym">Haematococcus pluvialis</name>
    <dbReference type="NCBI Taxonomy" id="44745"/>
    <lineage>
        <taxon>Eukaryota</taxon>
        <taxon>Viridiplantae</taxon>
        <taxon>Chlorophyta</taxon>
        <taxon>core chlorophytes</taxon>
        <taxon>Chlorophyceae</taxon>
        <taxon>CS clade</taxon>
        <taxon>Chlamydomonadales</taxon>
        <taxon>Haematococcaceae</taxon>
        <taxon>Haematococcus</taxon>
    </lineage>
</organism>
<gene>
    <name evidence="2" type="ORF">HaLaN_07272</name>
</gene>
<name>A0A699YXI8_HAELA</name>
<proteinExistence type="predicted"/>
<feature type="non-terminal residue" evidence="2">
    <location>
        <position position="168"/>
    </location>
</feature>
<feature type="region of interest" description="Disordered" evidence="1">
    <location>
        <begin position="136"/>
        <end position="168"/>
    </location>
</feature>
<dbReference type="EMBL" id="BLLF01000429">
    <property type="protein sequence ID" value="GFH11726.1"/>
    <property type="molecule type" value="Genomic_DNA"/>
</dbReference>
<evidence type="ECO:0000256" key="1">
    <source>
        <dbReference type="SAM" id="MobiDB-lite"/>
    </source>
</evidence>
<keyword evidence="3" id="KW-1185">Reference proteome</keyword>
<evidence type="ECO:0000313" key="3">
    <source>
        <dbReference type="Proteomes" id="UP000485058"/>
    </source>
</evidence>
<protein>
    <submittedName>
        <fullName evidence="2">PAS domain-containing protein</fullName>
    </submittedName>
</protein>
<dbReference type="AlphaFoldDB" id="A0A699YXI8"/>
<comment type="caution">
    <text evidence="2">The sequence shown here is derived from an EMBL/GenBank/DDBJ whole genome shotgun (WGS) entry which is preliminary data.</text>
</comment>
<dbReference type="Proteomes" id="UP000485058">
    <property type="component" value="Unassembled WGS sequence"/>
</dbReference>
<accession>A0A699YXI8</accession>
<sequence length="168" mass="17885">MSWRVGVSPIMDPVQLAALGPIGMAIIAKQTIPASMTVECYMQPPVVDGATVMLPPELQIRVEVWRADVLSGVVELDTHGNVAQLGVKDQPVYSPHLLMGLPPTLMLGAHISSLISLSGRPHLEALFTEGALGRMPGKLGAPPRQGRGGIAKGAFNRRKTTGPLHYIK</sequence>
<evidence type="ECO:0000313" key="2">
    <source>
        <dbReference type="EMBL" id="GFH11726.1"/>
    </source>
</evidence>
<reference evidence="2 3" key="1">
    <citation type="submission" date="2020-02" db="EMBL/GenBank/DDBJ databases">
        <title>Draft genome sequence of Haematococcus lacustris strain NIES-144.</title>
        <authorList>
            <person name="Morimoto D."/>
            <person name="Nakagawa S."/>
            <person name="Yoshida T."/>
            <person name="Sawayama S."/>
        </authorList>
    </citation>
    <scope>NUCLEOTIDE SEQUENCE [LARGE SCALE GENOMIC DNA]</scope>
    <source>
        <strain evidence="2 3">NIES-144</strain>
    </source>
</reference>